<dbReference type="InterPro" id="IPR004020">
    <property type="entry name" value="DAPIN"/>
</dbReference>
<dbReference type="Pfam" id="PF02758">
    <property type="entry name" value="PYRIN"/>
    <property type="match status" value="2"/>
</dbReference>
<sequence>MIYDALNDLVDDDIKTFCFHLKEYPSPKYKPIPKSKLQSVSRTDLASLLCQNYVKDASRVTVDILREMNKNTTASELEKASFDISTKEATLFAFLALLNKYVADSEISLSLCEDFLGSKVIQWHEDSVIKRMVPFSNLLIIERVEDWGGYKGVRILHNQIAAACLEELEKHYELKVNMIYNALNELVENEIKTFCFHLKVYTSSKYTPIPQSKLQSVARTDLASLLCQNYVKDAPRVTVDILRKMNKNTTASELEKAAGKN</sequence>
<dbReference type="PROSITE" id="PS50824">
    <property type="entry name" value="DAPIN"/>
    <property type="match status" value="2"/>
</dbReference>
<dbReference type="PANTHER" id="PTHR16155:SF18">
    <property type="entry name" value="STERILE ALPHA MOTIF DOMAIN-CONTAINING PROTEIN 9-LIKE"/>
    <property type="match status" value="1"/>
</dbReference>
<protein>
    <recommendedName>
        <fullName evidence="1">Pyrin domain-containing protein</fullName>
    </recommendedName>
</protein>
<dbReference type="SMART" id="SM01289">
    <property type="entry name" value="PYRIN"/>
    <property type="match status" value="2"/>
</dbReference>
<evidence type="ECO:0000259" key="1">
    <source>
        <dbReference type="PROSITE" id="PS50824"/>
    </source>
</evidence>
<reference evidence="2" key="2">
    <citation type="submission" date="2025-09" db="UniProtKB">
        <authorList>
            <consortium name="Ensembl"/>
        </authorList>
    </citation>
    <scope>IDENTIFICATION</scope>
</reference>
<dbReference type="Ensembl" id="ENSNMLT00000005568.1">
    <property type="protein sequence ID" value="ENSNMLP00000004878.1"/>
    <property type="gene ID" value="ENSNMLG00000003543.1"/>
</dbReference>
<feature type="domain" description="Pyrin" evidence="1">
    <location>
        <begin position="168"/>
        <end position="260"/>
    </location>
</feature>
<organism evidence="2 3">
    <name type="scientific">Neogobius melanostomus</name>
    <name type="common">round goby</name>
    <dbReference type="NCBI Taxonomy" id="47308"/>
    <lineage>
        <taxon>Eukaryota</taxon>
        <taxon>Metazoa</taxon>
        <taxon>Chordata</taxon>
        <taxon>Craniata</taxon>
        <taxon>Vertebrata</taxon>
        <taxon>Euteleostomi</taxon>
        <taxon>Actinopterygii</taxon>
        <taxon>Neopterygii</taxon>
        <taxon>Teleostei</taxon>
        <taxon>Neoteleostei</taxon>
        <taxon>Acanthomorphata</taxon>
        <taxon>Gobiaria</taxon>
        <taxon>Gobiiformes</taxon>
        <taxon>Gobioidei</taxon>
        <taxon>Gobiidae</taxon>
        <taxon>Benthophilinae</taxon>
        <taxon>Neogobiini</taxon>
        <taxon>Neogobius</taxon>
    </lineage>
</organism>
<dbReference type="Proteomes" id="UP000694523">
    <property type="component" value="Unplaced"/>
</dbReference>
<dbReference type="InterPro" id="IPR011029">
    <property type="entry name" value="DEATH-like_dom_sf"/>
</dbReference>
<dbReference type="PANTHER" id="PTHR16155">
    <property type="entry name" value="DED DOMAIN-CONTAINING PROTEIN"/>
    <property type="match status" value="1"/>
</dbReference>
<dbReference type="AlphaFoldDB" id="A0A8C6SGJ4"/>
<evidence type="ECO:0000313" key="2">
    <source>
        <dbReference type="Ensembl" id="ENSNMLP00000004878.1"/>
    </source>
</evidence>
<dbReference type="GO" id="GO:0005737">
    <property type="term" value="C:cytoplasm"/>
    <property type="evidence" value="ECO:0007669"/>
    <property type="project" value="TreeGrafter"/>
</dbReference>
<evidence type="ECO:0000313" key="3">
    <source>
        <dbReference type="Proteomes" id="UP000694523"/>
    </source>
</evidence>
<proteinExistence type="predicted"/>
<reference evidence="2" key="1">
    <citation type="submission" date="2025-08" db="UniProtKB">
        <authorList>
            <consortium name="Ensembl"/>
        </authorList>
    </citation>
    <scope>IDENTIFICATION</scope>
</reference>
<name>A0A8C6SGJ4_9GOBI</name>
<dbReference type="Gene3D" id="1.10.533.10">
    <property type="entry name" value="Death Domain, Fas"/>
    <property type="match status" value="2"/>
</dbReference>
<dbReference type="SUPFAM" id="SSF47986">
    <property type="entry name" value="DEATH domain"/>
    <property type="match status" value="2"/>
</dbReference>
<feature type="domain" description="Pyrin" evidence="1">
    <location>
        <begin position="1"/>
        <end position="83"/>
    </location>
</feature>
<keyword evidence="3" id="KW-1185">Reference proteome</keyword>
<accession>A0A8C6SGJ4</accession>